<dbReference type="Proteomes" id="UP000523079">
    <property type="component" value="Unassembled WGS sequence"/>
</dbReference>
<reference evidence="6 7" key="1">
    <citation type="submission" date="2020-07" db="EMBL/GenBank/DDBJ databases">
        <title>Sequencing the genomes of 1000 actinobacteria strains.</title>
        <authorList>
            <person name="Klenk H.-P."/>
        </authorList>
    </citation>
    <scope>NUCLEOTIDE SEQUENCE [LARGE SCALE GENOMIC DNA]</scope>
    <source>
        <strain evidence="6 7">DSM 100723</strain>
    </source>
</reference>
<gene>
    <name evidence="6" type="ORF">FHX74_000892</name>
</gene>
<dbReference type="InterPro" id="IPR010982">
    <property type="entry name" value="Lambda_DNA-bd_dom_sf"/>
</dbReference>
<dbReference type="GO" id="GO:0003700">
    <property type="term" value="F:DNA-binding transcription factor activity"/>
    <property type="evidence" value="ECO:0007669"/>
    <property type="project" value="TreeGrafter"/>
</dbReference>
<dbReference type="SUPFAM" id="SSF47413">
    <property type="entry name" value="lambda repressor-like DNA-binding domains"/>
    <property type="match status" value="1"/>
</dbReference>
<protein>
    <submittedName>
        <fullName evidence="6">LacI family transcriptional regulator</fullName>
    </submittedName>
</protein>
<dbReference type="InterPro" id="IPR046335">
    <property type="entry name" value="LacI/GalR-like_sensor"/>
</dbReference>
<dbReference type="InterPro" id="IPR028082">
    <property type="entry name" value="Peripla_BP_I"/>
</dbReference>
<feature type="compositionally biased region" description="Low complexity" evidence="4">
    <location>
        <begin position="1"/>
        <end position="10"/>
    </location>
</feature>
<keyword evidence="2" id="KW-0238">DNA-binding</keyword>
<proteinExistence type="predicted"/>
<dbReference type="Pfam" id="PF00356">
    <property type="entry name" value="LacI"/>
    <property type="match status" value="1"/>
</dbReference>
<accession>A0A7W3IQC4</accession>
<dbReference type="CDD" id="cd01392">
    <property type="entry name" value="HTH_LacI"/>
    <property type="match status" value="1"/>
</dbReference>
<dbReference type="Gene3D" id="3.40.50.2300">
    <property type="match status" value="2"/>
</dbReference>
<organism evidence="6 7">
    <name type="scientific">Microlunatus kandeliicorticis</name>
    <dbReference type="NCBI Taxonomy" id="1759536"/>
    <lineage>
        <taxon>Bacteria</taxon>
        <taxon>Bacillati</taxon>
        <taxon>Actinomycetota</taxon>
        <taxon>Actinomycetes</taxon>
        <taxon>Propionibacteriales</taxon>
        <taxon>Propionibacteriaceae</taxon>
        <taxon>Microlunatus</taxon>
    </lineage>
</organism>
<dbReference type="Pfam" id="PF13377">
    <property type="entry name" value="Peripla_BP_3"/>
    <property type="match status" value="1"/>
</dbReference>
<evidence type="ECO:0000256" key="4">
    <source>
        <dbReference type="SAM" id="MobiDB-lite"/>
    </source>
</evidence>
<keyword evidence="3" id="KW-0804">Transcription</keyword>
<feature type="region of interest" description="Disordered" evidence="4">
    <location>
        <begin position="1"/>
        <end position="26"/>
    </location>
</feature>
<dbReference type="Gene3D" id="1.10.260.40">
    <property type="entry name" value="lambda repressor-like DNA-binding domains"/>
    <property type="match status" value="1"/>
</dbReference>
<dbReference type="SUPFAM" id="SSF53822">
    <property type="entry name" value="Periplasmic binding protein-like I"/>
    <property type="match status" value="1"/>
</dbReference>
<dbReference type="SMART" id="SM00354">
    <property type="entry name" value="HTH_LACI"/>
    <property type="match status" value="1"/>
</dbReference>
<dbReference type="PROSITE" id="PS50932">
    <property type="entry name" value="HTH_LACI_2"/>
    <property type="match status" value="1"/>
</dbReference>
<evidence type="ECO:0000256" key="1">
    <source>
        <dbReference type="ARBA" id="ARBA00023015"/>
    </source>
</evidence>
<evidence type="ECO:0000259" key="5">
    <source>
        <dbReference type="PROSITE" id="PS50932"/>
    </source>
</evidence>
<evidence type="ECO:0000313" key="7">
    <source>
        <dbReference type="Proteomes" id="UP000523079"/>
    </source>
</evidence>
<evidence type="ECO:0000256" key="2">
    <source>
        <dbReference type="ARBA" id="ARBA00023125"/>
    </source>
</evidence>
<keyword evidence="1" id="KW-0805">Transcription regulation</keyword>
<dbReference type="PANTHER" id="PTHR30146:SF153">
    <property type="entry name" value="LACTOSE OPERON REPRESSOR"/>
    <property type="match status" value="1"/>
</dbReference>
<evidence type="ECO:0000313" key="6">
    <source>
        <dbReference type="EMBL" id="MBA8793298.1"/>
    </source>
</evidence>
<evidence type="ECO:0000256" key="3">
    <source>
        <dbReference type="ARBA" id="ARBA00023163"/>
    </source>
</evidence>
<dbReference type="InterPro" id="IPR000843">
    <property type="entry name" value="HTH_LacI"/>
</dbReference>
<sequence length="364" mass="38101">MAAEETAAADGGRRTGDRARGRRRGGTANLATVAASAGVSIATVSKVVNGRSDVGPETRARVQSLLEQHNYVGRRAEPATGTGPRTVELVFHGDQTGYALAILDGVLEAAARAGVSVAVSVRARRDHPVEQPPANVWVRQLVALDRTAVIDVVDDARHGDLAALARSKVPFVLLDPLSLPQREVPSIGTTNFSGALTATQHLIDLGHRRIAHYGGPPEFLFSRARAHGYRAAMEGAGLPVPDGYVGVGSYDHAGGVAGGGALLDRPDRPTAIFAATDESAAGVIEAARLRGLRVPEDLSLVGFDDAPISRLLSPPLTTVRQPLLEMGRVALQTALRLAAGEPLEVHHVELATELIVRASTAPPV</sequence>
<comment type="caution">
    <text evidence="6">The sequence shown here is derived from an EMBL/GenBank/DDBJ whole genome shotgun (WGS) entry which is preliminary data.</text>
</comment>
<feature type="domain" description="HTH lacI-type" evidence="5">
    <location>
        <begin position="28"/>
        <end position="82"/>
    </location>
</feature>
<dbReference type="EMBL" id="JACGWT010000001">
    <property type="protein sequence ID" value="MBA8793298.1"/>
    <property type="molecule type" value="Genomic_DNA"/>
</dbReference>
<dbReference type="AlphaFoldDB" id="A0A7W3IQC4"/>
<dbReference type="PANTHER" id="PTHR30146">
    <property type="entry name" value="LACI-RELATED TRANSCRIPTIONAL REPRESSOR"/>
    <property type="match status" value="1"/>
</dbReference>
<name>A0A7W3IQC4_9ACTN</name>
<keyword evidence="7" id="KW-1185">Reference proteome</keyword>
<dbReference type="GO" id="GO:0000976">
    <property type="term" value="F:transcription cis-regulatory region binding"/>
    <property type="evidence" value="ECO:0007669"/>
    <property type="project" value="TreeGrafter"/>
</dbReference>